<dbReference type="AlphaFoldDB" id="A0A2U1SS95"/>
<evidence type="ECO:0000259" key="1">
    <source>
        <dbReference type="Pfam" id="PF05239"/>
    </source>
</evidence>
<dbReference type="PANTHER" id="PTHR36505">
    <property type="entry name" value="BLR1072 PROTEIN"/>
    <property type="match status" value="1"/>
</dbReference>
<dbReference type="EMBL" id="VJMF01000042">
    <property type="protein sequence ID" value="TRL33423.1"/>
    <property type="molecule type" value="Genomic_DNA"/>
</dbReference>
<dbReference type="EMBL" id="PUIV01000008">
    <property type="protein sequence ID" value="PWB94465.1"/>
    <property type="molecule type" value="Genomic_DNA"/>
</dbReference>
<feature type="domain" description="PRC-barrel" evidence="1">
    <location>
        <begin position="5"/>
        <end position="75"/>
    </location>
</feature>
<reference evidence="2" key="2">
    <citation type="submission" date="2018-02" db="EMBL/GenBank/DDBJ databases">
        <authorList>
            <person name="Cohen D.B."/>
            <person name="Kent A.D."/>
        </authorList>
    </citation>
    <scope>NUCLEOTIDE SEQUENCE</scope>
    <source>
        <strain evidence="2">DSM 17706</strain>
    </source>
</reference>
<accession>A0A2U1SS95</accession>
<comment type="caution">
    <text evidence="2">The sequence shown here is derived from an EMBL/GenBank/DDBJ whole genome shotgun (WGS) entry which is preliminary data.</text>
</comment>
<dbReference type="SUPFAM" id="SSF50346">
    <property type="entry name" value="PRC-barrel domain"/>
    <property type="match status" value="1"/>
</dbReference>
<name>A0A2U1SS95_METSR</name>
<keyword evidence="4" id="KW-1185">Reference proteome</keyword>
<evidence type="ECO:0000313" key="3">
    <source>
        <dbReference type="EMBL" id="TRL33423.1"/>
    </source>
</evidence>
<dbReference type="Proteomes" id="UP000316781">
    <property type="component" value="Unassembled WGS sequence"/>
</dbReference>
<gene>
    <name evidence="2" type="ORF">C5689_08045</name>
    <name evidence="3" type="ORF">FM996_10920</name>
</gene>
<dbReference type="Proteomes" id="UP000245137">
    <property type="component" value="Unassembled WGS sequence"/>
</dbReference>
<dbReference type="OrthoDB" id="7274881at2"/>
<dbReference type="Pfam" id="PF05239">
    <property type="entry name" value="PRC"/>
    <property type="match status" value="1"/>
</dbReference>
<dbReference type="InterPro" id="IPR027275">
    <property type="entry name" value="PRC-brl_dom"/>
</dbReference>
<evidence type="ECO:0000313" key="4">
    <source>
        <dbReference type="Proteomes" id="UP000245137"/>
    </source>
</evidence>
<reference evidence="2 4" key="1">
    <citation type="journal article" date="2018" name="Appl. Microbiol. Biotechnol.">
        <title>Co-cultivation of the strictly anaerobic methanogen Methanosarcina barkeri with aerobic methanotrophs in an oxygen-limited membrane bioreactor.</title>
        <authorList>
            <person name="In 't Zandt M.H."/>
            <person name="van den Bosch T.J.M."/>
            <person name="Rijkers R."/>
            <person name="van Kessel M.A.H.J."/>
            <person name="Jetten M.S.M."/>
            <person name="Welte C.U."/>
        </authorList>
    </citation>
    <scope>NUCLEOTIDE SEQUENCE [LARGE SCALE GENOMIC DNA]</scope>
    <source>
        <strain evidence="2 4">DSM 17706</strain>
    </source>
</reference>
<proteinExistence type="predicted"/>
<protein>
    <submittedName>
        <fullName evidence="3">PRC-barrel domain containing protein</fullName>
    </submittedName>
    <submittedName>
        <fullName evidence="2">Photosystem reaction center subunit H</fullName>
    </submittedName>
</protein>
<dbReference type="InterPro" id="IPR011033">
    <property type="entry name" value="PRC_barrel-like_sf"/>
</dbReference>
<organism evidence="2 4">
    <name type="scientific">Methylosinus sporium</name>
    <dbReference type="NCBI Taxonomy" id="428"/>
    <lineage>
        <taxon>Bacteria</taxon>
        <taxon>Pseudomonadati</taxon>
        <taxon>Pseudomonadota</taxon>
        <taxon>Alphaproteobacteria</taxon>
        <taxon>Hyphomicrobiales</taxon>
        <taxon>Methylocystaceae</taxon>
        <taxon>Methylosinus</taxon>
    </lineage>
</organism>
<dbReference type="Gene3D" id="2.30.30.240">
    <property type="entry name" value="PRC-barrel domain"/>
    <property type="match status" value="1"/>
</dbReference>
<dbReference type="PANTHER" id="PTHR36505:SF1">
    <property type="entry name" value="BLR1072 PROTEIN"/>
    <property type="match status" value="1"/>
</dbReference>
<evidence type="ECO:0000313" key="5">
    <source>
        <dbReference type="Proteomes" id="UP000316781"/>
    </source>
</evidence>
<sequence>MISSEHIVGAKVFDQSGKEIGEIDHLMIDPATGQARYAIVNFCGFMCLRKGHHAVPWNALCYDVDQRRYVTSVTEHLLEDAPEYDESSWADRDWETRIHAHYGAAPYWEGAGR</sequence>
<reference evidence="3 5" key="3">
    <citation type="submission" date="2019-07" db="EMBL/GenBank/DDBJ databases">
        <title>Ln-dependent methylotrophs.</title>
        <authorList>
            <person name="Tani A."/>
        </authorList>
    </citation>
    <scope>NUCLEOTIDE SEQUENCE [LARGE SCALE GENOMIC DNA]</scope>
    <source>
        <strain evidence="3 5">SM89A</strain>
    </source>
</reference>
<evidence type="ECO:0000313" key="2">
    <source>
        <dbReference type="EMBL" id="PWB94465.1"/>
    </source>
</evidence>